<sequence length="143" mass="16932">MFSNDRNQLRQVFFEAWRKRSEGESLQPLEEMVATVIQQHPEYHRLLNDRQQGLDRDYLPEGGETNPFLHMAMHLTLIEQVSTDRPPGISGLYQRFCQRKGDAHEAEHQLMECLGRILWEAQVENRMPDEQAYYECVKRLIES</sequence>
<dbReference type="RefSeq" id="WP_069004358.1">
    <property type="nucleotide sequence ID" value="NZ_LVJW01000003.1"/>
</dbReference>
<organism evidence="1 2">
    <name type="scientific">Candidatus Thiodiazotropha endoloripes</name>
    <dbReference type="NCBI Taxonomy" id="1818881"/>
    <lineage>
        <taxon>Bacteria</taxon>
        <taxon>Pseudomonadati</taxon>
        <taxon>Pseudomonadota</taxon>
        <taxon>Gammaproteobacteria</taxon>
        <taxon>Chromatiales</taxon>
        <taxon>Sedimenticolaceae</taxon>
        <taxon>Candidatus Thiodiazotropha</taxon>
    </lineage>
</organism>
<dbReference type="Proteomes" id="UP000094849">
    <property type="component" value="Unassembled WGS sequence"/>
</dbReference>
<dbReference type="InterPro" id="IPR014993">
    <property type="entry name" value="DUF1841"/>
</dbReference>
<reference evidence="1 2" key="1">
    <citation type="submission" date="2016-03" db="EMBL/GenBank/DDBJ databases">
        <title>Chemosynthetic sulphur-oxidizing symbionts of marine invertebrate animals are capable of nitrogen fixation.</title>
        <authorList>
            <person name="Petersen J.M."/>
            <person name="Kemper A."/>
            <person name="Gruber-Vodicka H."/>
            <person name="Cardini U."/>
            <person name="Geest Mvander."/>
            <person name="Kleiner M."/>
            <person name="Bulgheresi S."/>
            <person name="Fussmann M."/>
            <person name="Herbold C."/>
            <person name="Seah B.K.B."/>
            <person name="Antony C.Paul."/>
            <person name="Liu D."/>
            <person name="Belitz A."/>
            <person name="Weber M."/>
        </authorList>
    </citation>
    <scope>NUCLEOTIDE SEQUENCE [LARGE SCALE GENOMIC DNA]</scope>
    <source>
        <strain evidence="1">G_D</strain>
    </source>
</reference>
<proteinExistence type="predicted"/>
<evidence type="ECO:0000313" key="2">
    <source>
        <dbReference type="Proteomes" id="UP000094849"/>
    </source>
</evidence>
<name>A0A1E2UPF4_9GAMM</name>
<accession>A0A1E2UPF4</accession>
<dbReference type="AlphaFoldDB" id="A0A1E2UPF4"/>
<evidence type="ECO:0000313" key="1">
    <source>
        <dbReference type="EMBL" id="ODB96626.1"/>
    </source>
</evidence>
<dbReference type="EMBL" id="LVJZ01000003">
    <property type="protein sequence ID" value="ODB96626.1"/>
    <property type="molecule type" value="Genomic_DNA"/>
</dbReference>
<dbReference type="OrthoDB" id="9789432at2"/>
<protein>
    <recommendedName>
        <fullName evidence="3">DUF1841 domain-containing protein</fullName>
    </recommendedName>
</protein>
<gene>
    <name evidence="1" type="ORF">A3196_07575</name>
</gene>
<dbReference type="Pfam" id="PF08897">
    <property type="entry name" value="DUF1841"/>
    <property type="match status" value="1"/>
</dbReference>
<evidence type="ECO:0008006" key="3">
    <source>
        <dbReference type="Google" id="ProtNLM"/>
    </source>
</evidence>
<comment type="caution">
    <text evidence="1">The sequence shown here is derived from an EMBL/GenBank/DDBJ whole genome shotgun (WGS) entry which is preliminary data.</text>
</comment>
<dbReference type="STRING" id="1818881.A3196_07575"/>
<keyword evidence="2" id="KW-1185">Reference proteome</keyword>